<dbReference type="EMBL" id="AHBW01000040">
    <property type="protein sequence ID" value="EHK83424.1"/>
    <property type="molecule type" value="Genomic_DNA"/>
</dbReference>
<dbReference type="InterPro" id="IPR037185">
    <property type="entry name" value="EmrE-like"/>
</dbReference>
<gene>
    <name evidence="8" type="ORF">AK37_11516</name>
</gene>
<feature type="transmembrane region" description="Helical" evidence="6">
    <location>
        <begin position="163"/>
        <end position="181"/>
    </location>
</feature>
<feature type="transmembrane region" description="Helical" evidence="6">
    <location>
        <begin position="84"/>
        <end position="104"/>
    </location>
</feature>
<feature type="transmembrane region" description="Helical" evidence="6">
    <location>
        <begin position="51"/>
        <end position="72"/>
    </location>
</feature>
<feature type="transmembrane region" description="Helical" evidence="6">
    <location>
        <begin position="253"/>
        <end position="273"/>
    </location>
</feature>
<evidence type="ECO:0000313" key="9">
    <source>
        <dbReference type="Proteomes" id="UP000005064"/>
    </source>
</evidence>
<proteinExistence type="inferred from homology"/>
<evidence type="ECO:0000256" key="3">
    <source>
        <dbReference type="ARBA" id="ARBA00022692"/>
    </source>
</evidence>
<keyword evidence="4 6" id="KW-1133">Transmembrane helix</keyword>
<evidence type="ECO:0000313" key="8">
    <source>
        <dbReference type="EMBL" id="EHK83424.1"/>
    </source>
</evidence>
<feature type="transmembrane region" description="Helical" evidence="6">
    <location>
        <begin position="24"/>
        <end position="45"/>
    </location>
</feature>
<dbReference type="InterPro" id="IPR000620">
    <property type="entry name" value="EamA_dom"/>
</dbReference>
<dbReference type="PATRIC" id="fig|1114960.4.peg.2344"/>
<feature type="transmembrane region" description="Helical" evidence="6">
    <location>
        <begin position="223"/>
        <end position="241"/>
    </location>
</feature>
<feature type="transmembrane region" description="Helical" evidence="6">
    <location>
        <begin position="110"/>
        <end position="128"/>
    </location>
</feature>
<keyword evidence="5 6" id="KW-0472">Membrane</keyword>
<sequence>MRQASFVLVGQTDEMADDSRTHTVGPVVAVLTAVLSMQFGAAFAATLFDRAGALGTVTLRLLFAAVILCAFTRPRPWTWTPEQWRAVVTLGASLALMNTAFYGALTRLPLAATVTIEFLGPLGLAAILSRRMRDALWVVLALGGVVLLGVGDGAGLSTGPDPLGVAFALVAASGWAWYIVAGSRVATTLPGSAGLAGATTIAAVVVLPFGAATAGTELLRPGLVLAGLAVALLSSAIPYTLEIRALRDLPKKVFAILIALEPAAAALAGALVLGQVVEPLALAGIALVVVAGAGALQHSRA</sequence>
<evidence type="ECO:0000256" key="5">
    <source>
        <dbReference type="ARBA" id="ARBA00023136"/>
    </source>
</evidence>
<comment type="subcellular location">
    <subcellularLocation>
        <location evidence="1">Membrane</location>
        <topology evidence="1">Multi-pass membrane protein</topology>
    </subcellularLocation>
</comment>
<feature type="transmembrane region" description="Helical" evidence="6">
    <location>
        <begin position="193"/>
        <end position="211"/>
    </location>
</feature>
<dbReference type="PANTHER" id="PTHR32322:SF2">
    <property type="entry name" value="EAMA DOMAIN-CONTAINING PROTEIN"/>
    <property type="match status" value="1"/>
</dbReference>
<dbReference type="PANTHER" id="PTHR32322">
    <property type="entry name" value="INNER MEMBRANE TRANSPORTER"/>
    <property type="match status" value="1"/>
</dbReference>
<protein>
    <submittedName>
        <fullName evidence="8">Transporter protein, permease</fullName>
    </submittedName>
</protein>
<evidence type="ECO:0000256" key="6">
    <source>
        <dbReference type="SAM" id="Phobius"/>
    </source>
</evidence>
<reference evidence="8 9" key="1">
    <citation type="submission" date="2011-12" db="EMBL/GenBank/DDBJ databases">
        <authorList>
            <person name="Kriszt B."/>
            <person name="Tancsics A."/>
            <person name="Cserhati M."/>
            <person name="Toth A."/>
            <person name="Nagy I."/>
            <person name="Horvath B."/>
            <person name="Tamura T."/>
            <person name="Kukolya J."/>
            <person name="Szoboszlay S."/>
        </authorList>
    </citation>
    <scope>NUCLEOTIDE SEQUENCE [LARGE SCALE GENOMIC DNA]</scope>
    <source>
        <strain evidence="8 9">AK37</strain>
    </source>
</reference>
<dbReference type="Pfam" id="PF00892">
    <property type="entry name" value="EamA"/>
    <property type="match status" value="1"/>
</dbReference>
<feature type="transmembrane region" description="Helical" evidence="6">
    <location>
        <begin position="279"/>
        <end position="296"/>
    </location>
</feature>
<accession>H0JRL2</accession>
<feature type="domain" description="EamA" evidence="7">
    <location>
        <begin position="163"/>
        <end position="291"/>
    </location>
</feature>
<feature type="transmembrane region" description="Helical" evidence="6">
    <location>
        <begin position="135"/>
        <end position="151"/>
    </location>
</feature>
<dbReference type="GO" id="GO:0016020">
    <property type="term" value="C:membrane"/>
    <property type="evidence" value="ECO:0007669"/>
    <property type="project" value="UniProtKB-SubCell"/>
</dbReference>
<organism evidence="8 9">
    <name type="scientific">Rhodococcus pyridinivorans AK37</name>
    <dbReference type="NCBI Taxonomy" id="1114960"/>
    <lineage>
        <taxon>Bacteria</taxon>
        <taxon>Bacillati</taxon>
        <taxon>Actinomycetota</taxon>
        <taxon>Actinomycetes</taxon>
        <taxon>Mycobacteriales</taxon>
        <taxon>Nocardiaceae</taxon>
        <taxon>Rhodococcus</taxon>
    </lineage>
</organism>
<dbReference type="Proteomes" id="UP000005064">
    <property type="component" value="Unassembled WGS sequence"/>
</dbReference>
<name>H0JRL2_9NOCA</name>
<evidence type="ECO:0000256" key="2">
    <source>
        <dbReference type="ARBA" id="ARBA00007362"/>
    </source>
</evidence>
<dbReference type="SUPFAM" id="SSF103481">
    <property type="entry name" value="Multidrug resistance efflux transporter EmrE"/>
    <property type="match status" value="2"/>
</dbReference>
<evidence type="ECO:0000256" key="1">
    <source>
        <dbReference type="ARBA" id="ARBA00004141"/>
    </source>
</evidence>
<keyword evidence="3 6" id="KW-0812">Transmembrane</keyword>
<comment type="caution">
    <text evidence="8">The sequence shown here is derived from an EMBL/GenBank/DDBJ whole genome shotgun (WGS) entry which is preliminary data.</text>
</comment>
<evidence type="ECO:0000259" key="7">
    <source>
        <dbReference type="Pfam" id="PF00892"/>
    </source>
</evidence>
<dbReference type="AlphaFoldDB" id="H0JRL2"/>
<evidence type="ECO:0000256" key="4">
    <source>
        <dbReference type="ARBA" id="ARBA00022989"/>
    </source>
</evidence>
<dbReference type="InterPro" id="IPR050638">
    <property type="entry name" value="AA-Vitamin_Transporters"/>
</dbReference>
<comment type="similarity">
    <text evidence="2">Belongs to the EamA transporter family.</text>
</comment>